<dbReference type="EMBL" id="PDUG01000002">
    <property type="protein sequence ID" value="PIC48780.1"/>
    <property type="molecule type" value="Genomic_DNA"/>
</dbReference>
<proteinExistence type="predicted"/>
<protein>
    <submittedName>
        <fullName evidence="1">Uncharacterized protein</fullName>
    </submittedName>
</protein>
<accession>A0A2G5VAK5</accession>
<sequence length="108" mass="12441">MSKRQSSDYASHIIDEAERMAVTFQMKEFTDKAARELKRPTRQLKCKFCFQEHHSSDCQTIPQAGKMATAIQQRLCLTCLTRAFHLPVNCRGLKMNHLLCQHKACGKK</sequence>
<evidence type="ECO:0000313" key="1">
    <source>
        <dbReference type="EMBL" id="PIC48780.1"/>
    </source>
</evidence>
<dbReference type="AlphaFoldDB" id="A0A2G5VAK5"/>
<evidence type="ECO:0000313" key="2">
    <source>
        <dbReference type="Proteomes" id="UP000230233"/>
    </source>
</evidence>
<name>A0A2G5VAK5_9PELO</name>
<dbReference type="Proteomes" id="UP000230233">
    <property type="component" value="Chromosome II"/>
</dbReference>
<gene>
    <name evidence="1" type="primary">Cnig_chr_II.g7633</name>
    <name evidence="1" type="ORF">B9Z55_007633</name>
</gene>
<organism evidence="1 2">
    <name type="scientific">Caenorhabditis nigoni</name>
    <dbReference type="NCBI Taxonomy" id="1611254"/>
    <lineage>
        <taxon>Eukaryota</taxon>
        <taxon>Metazoa</taxon>
        <taxon>Ecdysozoa</taxon>
        <taxon>Nematoda</taxon>
        <taxon>Chromadorea</taxon>
        <taxon>Rhabditida</taxon>
        <taxon>Rhabditina</taxon>
        <taxon>Rhabditomorpha</taxon>
        <taxon>Rhabditoidea</taxon>
        <taxon>Rhabditidae</taxon>
        <taxon>Peloderinae</taxon>
        <taxon>Caenorhabditis</taxon>
    </lineage>
</organism>
<reference evidence="2" key="1">
    <citation type="submission" date="2017-10" db="EMBL/GenBank/DDBJ databases">
        <title>Rapid genome shrinkage in a self-fertile nematode reveals novel sperm competition proteins.</title>
        <authorList>
            <person name="Yin D."/>
            <person name="Schwarz E.M."/>
            <person name="Thomas C.G."/>
            <person name="Felde R.L."/>
            <person name="Korf I.F."/>
            <person name="Cutter A.D."/>
            <person name="Schartner C.M."/>
            <person name="Ralston E.J."/>
            <person name="Meyer B.J."/>
            <person name="Haag E.S."/>
        </authorList>
    </citation>
    <scope>NUCLEOTIDE SEQUENCE [LARGE SCALE GENOMIC DNA]</scope>
    <source>
        <strain evidence="2">JU1422</strain>
    </source>
</reference>
<comment type="caution">
    <text evidence="1">The sequence shown here is derived from an EMBL/GenBank/DDBJ whole genome shotgun (WGS) entry which is preliminary data.</text>
</comment>
<keyword evidence="2" id="KW-1185">Reference proteome</keyword>
<dbReference type="OrthoDB" id="5905351at2759"/>